<feature type="domain" description="Helicase C-terminal" evidence="3">
    <location>
        <begin position="604"/>
        <end position="770"/>
    </location>
</feature>
<evidence type="ECO:0000313" key="6">
    <source>
        <dbReference type="Proteomes" id="UP000683925"/>
    </source>
</evidence>
<dbReference type="GO" id="GO:0006886">
    <property type="term" value="P:intracellular protein transport"/>
    <property type="evidence" value="ECO:0007669"/>
    <property type="project" value="InterPro"/>
</dbReference>
<dbReference type="EMBL" id="CAJJDP010000093">
    <property type="protein sequence ID" value="CAD8189289.1"/>
    <property type="molecule type" value="Genomic_DNA"/>
</dbReference>
<dbReference type="GO" id="GO:0017038">
    <property type="term" value="P:protein import"/>
    <property type="evidence" value="ECO:0007669"/>
    <property type="project" value="InterPro"/>
</dbReference>
<organism evidence="5 6">
    <name type="scientific">Paramecium octaurelia</name>
    <dbReference type="NCBI Taxonomy" id="43137"/>
    <lineage>
        <taxon>Eukaryota</taxon>
        <taxon>Sar</taxon>
        <taxon>Alveolata</taxon>
        <taxon>Ciliophora</taxon>
        <taxon>Intramacronucleata</taxon>
        <taxon>Oligohymenophorea</taxon>
        <taxon>Peniculida</taxon>
        <taxon>Parameciidae</taxon>
        <taxon>Paramecium</taxon>
    </lineage>
</organism>
<feature type="coiled-coil region" evidence="2">
    <location>
        <begin position="42"/>
        <end position="69"/>
    </location>
</feature>
<comment type="caution">
    <text evidence="5">The sequence shown here is derived from an EMBL/GenBank/DDBJ whole genome shotgun (WGS) entry which is preliminary data.</text>
</comment>
<keyword evidence="2" id="KW-0175">Coiled coil</keyword>
<dbReference type="Proteomes" id="UP000683925">
    <property type="component" value="Unassembled WGS sequence"/>
</dbReference>
<feature type="coiled-coil region" evidence="2">
    <location>
        <begin position="979"/>
        <end position="1045"/>
    </location>
</feature>
<name>A0A8S1WM64_PAROT</name>
<accession>A0A8S1WM64</accession>
<dbReference type="SMART" id="SM00957">
    <property type="entry name" value="SecA_DEAD"/>
    <property type="match status" value="1"/>
</dbReference>
<dbReference type="PROSITE" id="PS51196">
    <property type="entry name" value="SECA_MOTOR_DEAD"/>
    <property type="match status" value="1"/>
</dbReference>
<dbReference type="InterPro" id="IPR001650">
    <property type="entry name" value="Helicase_C-like"/>
</dbReference>
<sequence length="1620" mass="189002">MLQSISNSNWSTNDNKIIQILTIQLGLTQIQTSILLPQLQKIKSAEKVVDCFMKQNKDLKELQENIQNEITHQMTVQKQCKRQKGQWNQYELIRLKNKLSQSIKNIEESNCLFQYIQQHYDQEIINQILCYEFKTIKEFFQQIQKMGAKISRINNYIQSNENKQIKNNFGNSCLVNKQIQDLFKEFYSLNNRNNHQVEKQLIQLYNSLENQQQDQQIYDFKMSPQLEYEELLNLCNLVKQHFSYYPRPVQLLSVIELYNHNDKLGRLSEIYTGEGKTLIVAMLAILLCKKKKVNVDIVTSSPVLAIRDAKELTSFYELFSISVAHNINEPNTTQNEGMLPCYKSQVIYGDPHSFQSDILRHQYQGINIKKKEQWVTENKDILLLMNNKTLLCTPIPGMLDLTKVLRLIWDEISKVEPNISTENKVMIIDGDNNYYSMDLVEYVEQTLDKQIKDALENQIPNFRLDYINYMKKRWIENAIQAKFHYHEKQHYLIDNNKVRIIDFQNTGVVQKENTQWQKGLHQFIQFKHNLSISTLRISTNFMSNVGFFKRYKNQLLGLTGTLGSQVTQNLLANKYNIDFVFIPPYKKRILQEEPGIVVFGEDEWFEEIYKAVSYQINRKRAVLIINKTINDVEKIEAYLQNFNLKSITYVDNNQEIQKEIGPNIIIIATNLAGRGTDLTTNEELETNGGLHVIMSFLPRNLRIQLQGFGRTGRQGKQGTAQLIVNCLPNLYVGLLNEITSFDDAIGYFKQNTKKENYTPLDVLVYFRDLHEQQYSDEIEQEMDKLENEDKCFQKFYQIAKSKVNIKTDRPAFLALEEKWGLYLEQFQESGLKEEEIEKYLNSKEWQNPKQLIYQGIQHKDLKLLKQAAEISEHDPIVKYYQGLFEIQEKDYDSGKQSLEQAKALLQIKMDDDEGFATAAKLNRIQVDQFKEQEQINNQQQSDIENKIQPQKMANLNLRNNSLVKKGSAIQFKEQINSKKDLYEQKIQNQLKVYQKAKDNIDELLNTLSNFQKDKEELNLSWVPVIEKEEKENAESEQCIKDQEEVIQDGPLPRLGKLTKQKKNSWGQYIAMFALGLGQFIVGCGICAFTRGAAMPIGKGLIKEGFSDMIYSVTAAWQGIDIDWKAWGKQKSIQVATALALAGPAGISEALQLGSSMKKSLKKIGFLEFLKSIPNVTFEGLKRSGYWLPEKDQEKVQQQCDVLKQVSEKTQQANNENQILNLVKEVLENQVQIGVISNEKASEISKLVNDCLYESEGDVKKFNNSFIQIALKFIKLQMAKTQSEKTPTQIKSDLIEVCGREATKKYDKIKNDIHNYNQYKQALNNELTQFPKIIFCNFSKDQQIQKKMGLLDLHYEFHCDSQQVEKLITNGMIQTNICQNFSIFNKDFQKACNQLQISNPQSVSQFYQEVIRPFILKLLINLIQEDSEPLEWLFHLELQKSIQQKNLQGKIEIEKLEKQSKTIQYRQNQINKPTYNQTYYQNQGNQIIDEQSAPRQFHFQQAQWFQEIKNCNCQQISKEIIGYMKMKRMINDDGISFSPNFQQEFYQYLSKSKFNTMMREVVEQSMKNSLRQISTLKSNSKKLFSTKLLKAIEIEIIDVIKSYIFNQRMEIENKKLANKMD</sequence>
<evidence type="ECO:0000256" key="2">
    <source>
        <dbReference type="SAM" id="Coils"/>
    </source>
</evidence>
<evidence type="ECO:0000259" key="3">
    <source>
        <dbReference type="PROSITE" id="PS51194"/>
    </source>
</evidence>
<proteinExistence type="predicted"/>
<dbReference type="PANTHER" id="PTHR30612">
    <property type="entry name" value="SECA INNER MEMBRANE COMPONENT OF SEC PROTEIN SECRETION SYSTEM"/>
    <property type="match status" value="1"/>
</dbReference>
<evidence type="ECO:0000313" key="5">
    <source>
        <dbReference type="EMBL" id="CAD8189289.1"/>
    </source>
</evidence>
<dbReference type="FunFam" id="3.90.1440.10:FF:000008">
    <property type="entry name" value="Uncharacterized protein"/>
    <property type="match status" value="1"/>
</dbReference>
<dbReference type="GO" id="GO:0016020">
    <property type="term" value="C:membrane"/>
    <property type="evidence" value="ECO:0007669"/>
    <property type="project" value="InterPro"/>
</dbReference>
<keyword evidence="1" id="KW-0963">Cytoplasm</keyword>
<dbReference type="InterPro" id="IPR014018">
    <property type="entry name" value="SecA_motor_DEAD"/>
</dbReference>
<gene>
    <name evidence="5" type="ORF">POCTA_138.1.T0940199</name>
</gene>
<feature type="domain" description="SecA family profile" evidence="4">
    <location>
        <begin position="118"/>
        <end position="760"/>
    </location>
</feature>
<keyword evidence="6" id="KW-1185">Reference proteome</keyword>
<dbReference type="GO" id="GO:0005524">
    <property type="term" value="F:ATP binding"/>
    <property type="evidence" value="ECO:0007669"/>
    <property type="project" value="InterPro"/>
</dbReference>
<evidence type="ECO:0008006" key="7">
    <source>
        <dbReference type="Google" id="ProtNLM"/>
    </source>
</evidence>
<protein>
    <recommendedName>
        <fullName evidence="7">Protein translocase subunit SecA</fullName>
    </recommendedName>
</protein>
<dbReference type="InterPro" id="IPR011130">
    <property type="entry name" value="SecA_preprotein_X-link_dom"/>
</dbReference>
<dbReference type="InterPro" id="IPR000185">
    <property type="entry name" value="SecA"/>
</dbReference>
<evidence type="ECO:0000259" key="4">
    <source>
        <dbReference type="PROSITE" id="PS51196"/>
    </source>
</evidence>
<dbReference type="InterPro" id="IPR011115">
    <property type="entry name" value="SecA_DEAD"/>
</dbReference>
<dbReference type="PANTHER" id="PTHR30612:SF0">
    <property type="entry name" value="CHLOROPLAST PROTEIN-TRANSPORTING ATPASE"/>
    <property type="match status" value="1"/>
</dbReference>
<dbReference type="Pfam" id="PF07517">
    <property type="entry name" value="SecA_DEAD"/>
    <property type="match status" value="1"/>
</dbReference>
<dbReference type="PROSITE" id="PS51194">
    <property type="entry name" value="HELICASE_CTER"/>
    <property type="match status" value="1"/>
</dbReference>
<reference evidence="5" key="1">
    <citation type="submission" date="2021-01" db="EMBL/GenBank/DDBJ databases">
        <authorList>
            <consortium name="Genoscope - CEA"/>
            <person name="William W."/>
        </authorList>
    </citation>
    <scope>NUCLEOTIDE SEQUENCE</scope>
</reference>
<dbReference type="OrthoDB" id="419440at2759"/>
<dbReference type="Pfam" id="PF01043">
    <property type="entry name" value="SecA_PP_bind"/>
    <property type="match status" value="1"/>
</dbReference>
<dbReference type="OMA" id="CGICAFT"/>
<dbReference type="GO" id="GO:0006605">
    <property type="term" value="P:protein targeting"/>
    <property type="evidence" value="ECO:0007669"/>
    <property type="project" value="InterPro"/>
</dbReference>
<dbReference type="FunFam" id="3.40.50.300:FF:002701">
    <property type="entry name" value="Predicted protein"/>
    <property type="match status" value="1"/>
</dbReference>
<evidence type="ECO:0000256" key="1">
    <source>
        <dbReference type="ARBA" id="ARBA00022490"/>
    </source>
</evidence>